<protein>
    <submittedName>
        <fullName evidence="1">Uncharacterized protein</fullName>
    </submittedName>
</protein>
<proteinExistence type="predicted"/>
<reference evidence="1" key="1">
    <citation type="journal article" date="2019" name="Sci. Rep.">
        <title>Draft genome of Tanacetum cinerariifolium, the natural source of mosquito coil.</title>
        <authorList>
            <person name="Yamashiro T."/>
            <person name="Shiraishi A."/>
            <person name="Satake H."/>
            <person name="Nakayama K."/>
        </authorList>
    </citation>
    <scope>NUCLEOTIDE SEQUENCE</scope>
</reference>
<dbReference type="EMBL" id="BKCJ010978416">
    <property type="protein sequence ID" value="GFC58645.1"/>
    <property type="molecule type" value="Genomic_DNA"/>
</dbReference>
<feature type="non-terminal residue" evidence="1">
    <location>
        <position position="81"/>
    </location>
</feature>
<dbReference type="AlphaFoldDB" id="A0A699Q2F8"/>
<evidence type="ECO:0000313" key="1">
    <source>
        <dbReference type="EMBL" id="GFC58645.1"/>
    </source>
</evidence>
<gene>
    <name evidence="1" type="ORF">Tci_830615</name>
</gene>
<name>A0A699Q2F8_TANCI</name>
<comment type="caution">
    <text evidence="1">The sequence shown here is derived from an EMBL/GenBank/DDBJ whole genome shotgun (WGS) entry which is preliminary data.</text>
</comment>
<accession>A0A699Q2F8</accession>
<sequence>MEQENIQKRSVLSIDYHRPFSQVTAVSIEFLRIKMINGDAWVKDGIFILEWVKIRRNNGIREISKKDPYNIGQKRGVIILN</sequence>
<organism evidence="1">
    <name type="scientific">Tanacetum cinerariifolium</name>
    <name type="common">Dalmatian daisy</name>
    <name type="synonym">Chrysanthemum cinerariifolium</name>
    <dbReference type="NCBI Taxonomy" id="118510"/>
    <lineage>
        <taxon>Eukaryota</taxon>
        <taxon>Viridiplantae</taxon>
        <taxon>Streptophyta</taxon>
        <taxon>Embryophyta</taxon>
        <taxon>Tracheophyta</taxon>
        <taxon>Spermatophyta</taxon>
        <taxon>Magnoliopsida</taxon>
        <taxon>eudicotyledons</taxon>
        <taxon>Gunneridae</taxon>
        <taxon>Pentapetalae</taxon>
        <taxon>asterids</taxon>
        <taxon>campanulids</taxon>
        <taxon>Asterales</taxon>
        <taxon>Asteraceae</taxon>
        <taxon>Asteroideae</taxon>
        <taxon>Anthemideae</taxon>
        <taxon>Anthemidinae</taxon>
        <taxon>Tanacetum</taxon>
    </lineage>
</organism>